<evidence type="ECO:0000313" key="1">
    <source>
        <dbReference type="EMBL" id="KAG6428588.1"/>
    </source>
</evidence>
<proteinExistence type="predicted"/>
<comment type="caution">
    <text evidence="1">The sequence shown here is derived from an EMBL/GenBank/DDBJ whole genome shotgun (WGS) entry which is preliminary data.</text>
</comment>
<dbReference type="EMBL" id="PNBA02000004">
    <property type="protein sequence ID" value="KAG6428588.1"/>
    <property type="molecule type" value="Genomic_DNA"/>
</dbReference>
<reference evidence="1" key="2">
    <citation type="submission" date="2020-08" db="EMBL/GenBank/DDBJ databases">
        <title>Plant Genome Project.</title>
        <authorList>
            <person name="Zhang R.-G."/>
        </authorList>
    </citation>
    <scope>NUCLEOTIDE SEQUENCE</scope>
    <source>
        <strain evidence="1">Huo1</strain>
        <tissue evidence="1">Leaf</tissue>
    </source>
</reference>
<reference evidence="1" key="1">
    <citation type="submission" date="2018-01" db="EMBL/GenBank/DDBJ databases">
        <authorList>
            <person name="Mao J.F."/>
        </authorList>
    </citation>
    <scope>NUCLEOTIDE SEQUENCE</scope>
    <source>
        <strain evidence="1">Huo1</strain>
        <tissue evidence="1">Leaf</tissue>
    </source>
</reference>
<accession>A0A8X8Y9U5</accession>
<dbReference type="AlphaFoldDB" id="A0A8X8Y9U5"/>
<sequence>MSTCIISLKTLTSHTTLKSASLRRYCHAAATPPPTQHLQMLGQSQLQNVVVLESHFTPPTTKHEIDDSPRLGTGFFLHPTLLATSIHSVARLSPSHRAEIARTLAFTHRGAVMLTTPLALNFAKGIALLHVLEQSDEAPPVCSRGCRLADSPPQKDNVLLAVARHQSLGLAMMIRSVGARAPWPLDDGAGWIEHGWFGVGIGDPEPGRSGELREVSVSKIMGSPWFNMEGEVVGVASWEVKDEADRFSVGFAAPASSVRVVAEYVKKKGREDPIVMDSWVDGHVYYGQDHC</sequence>
<evidence type="ECO:0000313" key="2">
    <source>
        <dbReference type="Proteomes" id="UP000298416"/>
    </source>
</evidence>
<dbReference type="Proteomes" id="UP000298416">
    <property type="component" value="Unassembled WGS sequence"/>
</dbReference>
<name>A0A8X8Y9U5_SALSN</name>
<gene>
    <name evidence="1" type="ORF">SASPL_112840</name>
</gene>
<dbReference type="SUPFAM" id="SSF50494">
    <property type="entry name" value="Trypsin-like serine proteases"/>
    <property type="match status" value="1"/>
</dbReference>
<protein>
    <submittedName>
        <fullName evidence="1">Uncharacterized protein</fullName>
    </submittedName>
</protein>
<keyword evidence="2" id="KW-1185">Reference proteome</keyword>
<organism evidence="1">
    <name type="scientific">Salvia splendens</name>
    <name type="common">Scarlet sage</name>
    <dbReference type="NCBI Taxonomy" id="180675"/>
    <lineage>
        <taxon>Eukaryota</taxon>
        <taxon>Viridiplantae</taxon>
        <taxon>Streptophyta</taxon>
        <taxon>Embryophyta</taxon>
        <taxon>Tracheophyta</taxon>
        <taxon>Spermatophyta</taxon>
        <taxon>Magnoliopsida</taxon>
        <taxon>eudicotyledons</taxon>
        <taxon>Gunneridae</taxon>
        <taxon>Pentapetalae</taxon>
        <taxon>asterids</taxon>
        <taxon>lamiids</taxon>
        <taxon>Lamiales</taxon>
        <taxon>Lamiaceae</taxon>
        <taxon>Nepetoideae</taxon>
        <taxon>Mentheae</taxon>
        <taxon>Salviinae</taxon>
        <taxon>Salvia</taxon>
        <taxon>Salvia subgen. Calosphace</taxon>
        <taxon>core Calosphace</taxon>
    </lineage>
</organism>
<dbReference type="InterPro" id="IPR009003">
    <property type="entry name" value="Peptidase_S1_PA"/>
</dbReference>
<dbReference type="Gene3D" id="2.40.10.10">
    <property type="entry name" value="Trypsin-like serine proteases"/>
    <property type="match status" value="1"/>
</dbReference>
<dbReference type="InterPro" id="IPR043504">
    <property type="entry name" value="Peptidase_S1_PA_chymotrypsin"/>
</dbReference>